<reference evidence="2 3" key="1">
    <citation type="journal article" date="2012" name="Int. J. Syst. Evol. Microbiol.">
        <title>Shewanella dokdonensis sp. nov., isolated from seawater.</title>
        <authorList>
            <person name="Sung H.R."/>
            <person name="Yoon J.H."/>
            <person name="Ghim S.Y."/>
        </authorList>
    </citation>
    <scope>NUCLEOTIDE SEQUENCE [LARGE SCALE GENOMIC DNA]</scope>
    <source>
        <strain evidence="2 3">DSM 23626</strain>
    </source>
</reference>
<keyword evidence="3" id="KW-1185">Reference proteome</keyword>
<sequence length="329" mass="34840">MSYRHWLTMSACALLTACGGGSSNEPAPAPQPTETGTLSLAVSDAPMSGVTAVGLHLHELVMTDGNGVEHRYSLGDMTMNLLDYPGKLSHTVVDNMDVPVGSYHNVYMTVVQGDGNNGCYVEDGQGRHALQVQDGQLPLMDFSVAAGQHYGYTMEVDLYLGLQHDNQYDYNLNHDGMWAVNNMSMGHLLGEMDPQWVAQCEADNAALAPVGSVFTHLAYLYPATVTSMSQMADVSATPAAGSTAPIAVAPLRQDDQGNWYFGMGFLPAGTYRVGYSCLGHLDDPQVDDTTNGSFSMYADAGSVTIDAGTTGGTETVHRCGMGNGGHHGG</sequence>
<proteinExistence type="predicted"/>
<evidence type="ECO:0000259" key="1">
    <source>
        <dbReference type="Pfam" id="PF14321"/>
    </source>
</evidence>
<evidence type="ECO:0000313" key="2">
    <source>
        <dbReference type="EMBL" id="QVK22313.1"/>
    </source>
</evidence>
<dbReference type="EMBL" id="CP074572">
    <property type="protein sequence ID" value="QVK22313.1"/>
    <property type="molecule type" value="Genomic_DNA"/>
</dbReference>
<dbReference type="RefSeq" id="WP_213680969.1">
    <property type="nucleotide sequence ID" value="NZ_CP074572.1"/>
</dbReference>
<dbReference type="InterPro" id="IPR025491">
    <property type="entry name" value="DUF4382"/>
</dbReference>
<feature type="domain" description="DUF4382" evidence="1">
    <location>
        <begin position="35"/>
        <end position="172"/>
    </location>
</feature>
<accession>A0ABX8DC05</accession>
<name>A0ABX8DC05_9GAMM</name>
<protein>
    <submittedName>
        <fullName evidence="2">DUF4382 domain-containing protein</fullName>
    </submittedName>
</protein>
<dbReference type="Pfam" id="PF14321">
    <property type="entry name" value="DUF4382"/>
    <property type="match status" value="1"/>
</dbReference>
<gene>
    <name evidence="2" type="ORF">KHX94_12930</name>
</gene>
<dbReference type="Proteomes" id="UP000676428">
    <property type="component" value="Chromosome"/>
</dbReference>
<evidence type="ECO:0000313" key="3">
    <source>
        <dbReference type="Proteomes" id="UP000676428"/>
    </source>
</evidence>
<dbReference type="PROSITE" id="PS51257">
    <property type="entry name" value="PROKAR_LIPOPROTEIN"/>
    <property type="match status" value="1"/>
</dbReference>
<organism evidence="2 3">
    <name type="scientific">Shewanella dokdonensis</name>
    <dbReference type="NCBI Taxonomy" id="712036"/>
    <lineage>
        <taxon>Bacteria</taxon>
        <taxon>Pseudomonadati</taxon>
        <taxon>Pseudomonadota</taxon>
        <taxon>Gammaproteobacteria</taxon>
        <taxon>Alteromonadales</taxon>
        <taxon>Shewanellaceae</taxon>
        <taxon>Shewanella</taxon>
    </lineage>
</organism>